<name>A0ABY7T3H2_9SPHI</name>
<reference evidence="2 3" key="1">
    <citation type="submission" date="2023-02" db="EMBL/GenBank/DDBJ databases">
        <title>Genome sequence of Mucilaginibacter jinjuensis strain KACC 16571.</title>
        <authorList>
            <person name="Kim S."/>
            <person name="Heo J."/>
            <person name="Kwon S.-W."/>
        </authorList>
    </citation>
    <scope>NUCLEOTIDE SEQUENCE [LARGE SCALE GENOMIC DNA]</scope>
    <source>
        <strain evidence="2 3">KACC 16571</strain>
    </source>
</reference>
<dbReference type="SUPFAM" id="SSF52833">
    <property type="entry name" value="Thioredoxin-like"/>
    <property type="match status" value="1"/>
</dbReference>
<feature type="domain" description="Thioredoxin" evidence="1">
    <location>
        <begin position="96"/>
        <end position="246"/>
    </location>
</feature>
<dbReference type="PANTHER" id="PTHR42852:SF17">
    <property type="entry name" value="THIOREDOXIN-LIKE PROTEIN HI_1115"/>
    <property type="match status" value="1"/>
</dbReference>
<keyword evidence="3" id="KW-1185">Reference proteome</keyword>
<protein>
    <submittedName>
        <fullName evidence="2">Redoxin domain-containing protein</fullName>
    </submittedName>
</protein>
<accession>A0ABY7T3H2</accession>
<gene>
    <name evidence="2" type="ORF">PQO05_19875</name>
</gene>
<dbReference type="EMBL" id="CP117167">
    <property type="protein sequence ID" value="WCT11000.1"/>
    <property type="molecule type" value="Genomic_DNA"/>
</dbReference>
<dbReference type="Proteomes" id="UP001216139">
    <property type="component" value="Chromosome"/>
</dbReference>
<evidence type="ECO:0000259" key="1">
    <source>
        <dbReference type="PROSITE" id="PS51352"/>
    </source>
</evidence>
<dbReference type="InterPro" id="IPR036249">
    <property type="entry name" value="Thioredoxin-like_sf"/>
</dbReference>
<proteinExistence type="predicted"/>
<dbReference type="PROSITE" id="PS51352">
    <property type="entry name" value="THIOREDOXIN_2"/>
    <property type="match status" value="1"/>
</dbReference>
<evidence type="ECO:0000313" key="3">
    <source>
        <dbReference type="Proteomes" id="UP001216139"/>
    </source>
</evidence>
<dbReference type="Pfam" id="PF00578">
    <property type="entry name" value="AhpC-TSA"/>
    <property type="match status" value="1"/>
</dbReference>
<dbReference type="InterPro" id="IPR050553">
    <property type="entry name" value="Thioredoxin_ResA/DsbE_sf"/>
</dbReference>
<sequence length="247" mass="27768">MKQFFLILLCVFTVKSYAQDTIRRRTVTYGVSSMHMKTDTTKLVYDENGNALHFYQYQKLMNTGDYTITTKRASPQDPATKLYLKKLSDEEKRKMYDLAKPLMAIKSPLLQENTEINITPLTQAISAEELTNKVIVLIFWNADCSACTESFGSLNAFLQQINNPENLVVLAITPDAQAIAEAKLKEKPLHHAQLLSNAGSIAKSYQLYSYPSFVVADKSHIIRYAVSGMGPIVLPSFKEAIKAVLFQ</sequence>
<dbReference type="InterPro" id="IPR000866">
    <property type="entry name" value="AhpC/TSA"/>
</dbReference>
<dbReference type="InterPro" id="IPR013766">
    <property type="entry name" value="Thioredoxin_domain"/>
</dbReference>
<dbReference type="Gene3D" id="3.40.30.10">
    <property type="entry name" value="Glutaredoxin"/>
    <property type="match status" value="1"/>
</dbReference>
<dbReference type="PANTHER" id="PTHR42852">
    <property type="entry name" value="THIOL:DISULFIDE INTERCHANGE PROTEIN DSBE"/>
    <property type="match status" value="1"/>
</dbReference>
<evidence type="ECO:0000313" key="2">
    <source>
        <dbReference type="EMBL" id="WCT11000.1"/>
    </source>
</evidence>
<dbReference type="RefSeq" id="WP_273629188.1">
    <property type="nucleotide sequence ID" value="NZ_CP117167.1"/>
</dbReference>
<organism evidence="2 3">
    <name type="scientific">Mucilaginibacter jinjuensis</name>
    <dbReference type="NCBI Taxonomy" id="1176721"/>
    <lineage>
        <taxon>Bacteria</taxon>
        <taxon>Pseudomonadati</taxon>
        <taxon>Bacteroidota</taxon>
        <taxon>Sphingobacteriia</taxon>
        <taxon>Sphingobacteriales</taxon>
        <taxon>Sphingobacteriaceae</taxon>
        <taxon>Mucilaginibacter</taxon>
    </lineage>
</organism>